<keyword evidence="2" id="KW-1185">Reference proteome</keyword>
<organism evidence="1 2">
    <name type="scientific">Euplotes crassus</name>
    <dbReference type="NCBI Taxonomy" id="5936"/>
    <lineage>
        <taxon>Eukaryota</taxon>
        <taxon>Sar</taxon>
        <taxon>Alveolata</taxon>
        <taxon>Ciliophora</taxon>
        <taxon>Intramacronucleata</taxon>
        <taxon>Spirotrichea</taxon>
        <taxon>Hypotrichia</taxon>
        <taxon>Euplotida</taxon>
        <taxon>Euplotidae</taxon>
        <taxon>Moneuplotes</taxon>
    </lineage>
</organism>
<gene>
    <name evidence="1" type="ORF">ECRASSUSDP1_LOCUS8103</name>
</gene>
<dbReference type="Proteomes" id="UP001295684">
    <property type="component" value="Unassembled WGS sequence"/>
</dbReference>
<dbReference type="EMBL" id="CAMPGE010007911">
    <property type="protein sequence ID" value="CAI2366829.1"/>
    <property type="molecule type" value="Genomic_DNA"/>
</dbReference>
<reference evidence="1" key="1">
    <citation type="submission" date="2023-07" db="EMBL/GenBank/DDBJ databases">
        <authorList>
            <consortium name="AG Swart"/>
            <person name="Singh M."/>
            <person name="Singh A."/>
            <person name="Seah K."/>
            <person name="Emmerich C."/>
        </authorList>
    </citation>
    <scope>NUCLEOTIDE SEQUENCE</scope>
    <source>
        <strain evidence="1">DP1</strain>
    </source>
</reference>
<protein>
    <submittedName>
        <fullName evidence="1">Uncharacterized protein</fullName>
    </submittedName>
</protein>
<accession>A0AAD1UK88</accession>
<evidence type="ECO:0000313" key="2">
    <source>
        <dbReference type="Proteomes" id="UP001295684"/>
    </source>
</evidence>
<sequence>MLQLEKALDYWIFYYFQFRTSNLSNGFTEPHCIFIRNRSICERIPKDFCINVSEYYTTKRNNYPHPTNPALVFDNVTAFNQRAIVKFLETCRPTIIESILFTAKQGFNLLNPKLLMPCLMRFAPSLTGTLSFENYIFSNKQMSLLLNSVGRIFMIKFKKCMLHTDKLRHFSHSKSQPSVLWIHECCDKYLSNWKEHPERLEGIFKFISQHSSFDRISSVDFISKYEECKFNALAK</sequence>
<proteinExistence type="predicted"/>
<evidence type="ECO:0000313" key="1">
    <source>
        <dbReference type="EMBL" id="CAI2366829.1"/>
    </source>
</evidence>
<name>A0AAD1UK88_EUPCR</name>
<dbReference type="AlphaFoldDB" id="A0AAD1UK88"/>
<comment type="caution">
    <text evidence="1">The sequence shown here is derived from an EMBL/GenBank/DDBJ whole genome shotgun (WGS) entry which is preliminary data.</text>
</comment>